<dbReference type="SUPFAM" id="SSF81336">
    <property type="entry name" value="F1F0 ATP synthase subunit A"/>
    <property type="match status" value="1"/>
</dbReference>
<evidence type="ECO:0000256" key="3">
    <source>
        <dbReference type="ARBA" id="ARBA00006810"/>
    </source>
</evidence>
<organism evidence="15">
    <name type="scientific">Leptopilina boulardi</name>
    <dbReference type="NCBI Taxonomy" id="63433"/>
    <lineage>
        <taxon>Eukaryota</taxon>
        <taxon>Metazoa</taxon>
        <taxon>Ecdysozoa</taxon>
        <taxon>Arthropoda</taxon>
        <taxon>Hexapoda</taxon>
        <taxon>Insecta</taxon>
        <taxon>Pterygota</taxon>
        <taxon>Neoptera</taxon>
        <taxon>Endopterygota</taxon>
        <taxon>Hymenoptera</taxon>
        <taxon>Apocrita</taxon>
        <taxon>Proctotrupomorpha</taxon>
        <taxon>Cynipoidea</taxon>
        <taxon>Figitidae</taxon>
        <taxon>Eucoilinae</taxon>
        <taxon>Leptopilina</taxon>
    </lineage>
</organism>
<keyword evidence="15" id="KW-0496">Mitochondrion</keyword>
<evidence type="ECO:0000256" key="4">
    <source>
        <dbReference type="ARBA" id="ARBA00011648"/>
    </source>
</evidence>
<evidence type="ECO:0000256" key="14">
    <source>
        <dbReference type="SAM" id="Phobius"/>
    </source>
</evidence>
<gene>
    <name evidence="15" type="primary">ATP6</name>
</gene>
<feature type="transmembrane region" description="Helical" evidence="14">
    <location>
        <begin position="183"/>
        <end position="210"/>
    </location>
</feature>
<dbReference type="InterPro" id="IPR045083">
    <property type="entry name" value="ATP_synth_F0_asu_bact/mt"/>
</dbReference>
<comment type="function">
    <text evidence="1">Mitochondrial membrane ATP synthase (F(1)F(0) ATP synthase or Complex V) produces ATP from ADP in the presence of a proton gradient across the membrane which is generated by electron transport complexes of the respiratory chain. F-type ATPases consist of two structural domains, F(1) - containing the extramembraneous catalytic core and F(0) - containing the membrane proton channel, linked together by a central stalk and a peripheral stalk. During catalysis, ATP synthesis in the catalytic domain of F(1) is coupled via a rotary mechanism of the central stalk subunits to proton translocation. Key component of the proton channel; it may play a direct role in the translocation of protons across the membrane.</text>
</comment>
<keyword evidence="6" id="KW-0138">CF(0)</keyword>
<protein>
    <recommendedName>
        <fullName evidence="13">ATP synthase subunit a</fullName>
    </recommendedName>
</protein>
<dbReference type="AlphaFoldDB" id="A0A1L3MYB7"/>
<accession>A0A1L3MYB7</accession>
<dbReference type="GO" id="GO:0046933">
    <property type="term" value="F:proton-transporting ATP synthase activity, rotational mechanism"/>
    <property type="evidence" value="ECO:0007669"/>
    <property type="project" value="TreeGrafter"/>
</dbReference>
<feature type="transmembrane region" description="Helical" evidence="14">
    <location>
        <begin position="98"/>
        <end position="118"/>
    </location>
</feature>
<feature type="transmembrane region" description="Helical" evidence="14">
    <location>
        <begin position="20"/>
        <end position="38"/>
    </location>
</feature>
<keyword evidence="7 14" id="KW-0812">Transmembrane</keyword>
<feature type="transmembrane region" description="Helical" evidence="14">
    <location>
        <begin position="69"/>
        <end position="92"/>
    </location>
</feature>
<evidence type="ECO:0000256" key="13">
    <source>
        <dbReference type="RuleBase" id="RU004450"/>
    </source>
</evidence>
<evidence type="ECO:0000256" key="1">
    <source>
        <dbReference type="ARBA" id="ARBA00002070"/>
    </source>
</evidence>
<geneLocation type="mitochondrion" evidence="15"/>
<dbReference type="PANTHER" id="PTHR11410:SF0">
    <property type="entry name" value="ATP SYNTHASE SUBUNIT A"/>
    <property type="match status" value="1"/>
</dbReference>
<evidence type="ECO:0000256" key="2">
    <source>
        <dbReference type="ARBA" id="ARBA00004141"/>
    </source>
</evidence>
<dbReference type="Gene3D" id="1.20.120.220">
    <property type="entry name" value="ATP synthase, F0 complex, subunit A"/>
    <property type="match status" value="1"/>
</dbReference>
<dbReference type="PANTHER" id="PTHR11410">
    <property type="entry name" value="ATP SYNTHASE SUBUNIT A"/>
    <property type="match status" value="1"/>
</dbReference>
<reference evidence="15" key="1">
    <citation type="journal article" date="2016" name="Genet. Mol. Biol.">
        <title>The rearranged mitochondrial genome of Leptopilina boulardi (Hymenoptera: Figitidae), a parasitoid wasp of Drosophila.</title>
        <authorList>
            <person name="Oliveira D.S."/>
            <person name="Gomes T.M."/>
            <person name="Loreto E.L."/>
        </authorList>
    </citation>
    <scope>NUCLEOTIDE SEQUENCE</scope>
</reference>
<sequence>MMTNLFDIFDPSSSTSMSINWLSMVYFILVIPVVFWSVPSKYQMLWNMILEGISGELKTALNKYGMMNILIFISLFIFIFLNNFISLFPYIFTSTSHISISISMSLMIWFSMMFFGWWNFSNHMFIHLTPLGTPKVLMPFMVMIELISSVIRPLTLSVRLSANIIAGHLLITLMSQSSKMLNIVMIIVLVLVQCVLMSLEVAVSLIQSYVYSILSTLYSSEMS</sequence>
<keyword evidence="9 14" id="KW-1133">Transmembrane helix</keyword>
<dbReference type="GO" id="GO:0045259">
    <property type="term" value="C:proton-transporting ATP synthase complex"/>
    <property type="evidence" value="ECO:0007669"/>
    <property type="project" value="UniProtKB-KW"/>
</dbReference>
<keyword evidence="8" id="KW-0375">Hydrogen ion transport</keyword>
<evidence type="ECO:0000256" key="9">
    <source>
        <dbReference type="ARBA" id="ARBA00022989"/>
    </source>
</evidence>
<dbReference type="GO" id="GO:0005743">
    <property type="term" value="C:mitochondrial inner membrane"/>
    <property type="evidence" value="ECO:0007669"/>
    <property type="project" value="UniProtKB-SubCell"/>
</dbReference>
<keyword evidence="12" id="KW-0066">ATP synthesis</keyword>
<dbReference type="EMBL" id="KU665622">
    <property type="protein sequence ID" value="APH07338.1"/>
    <property type="molecule type" value="Genomic_DNA"/>
</dbReference>
<dbReference type="InterPro" id="IPR000568">
    <property type="entry name" value="ATP_synth_F0_asu"/>
</dbReference>
<dbReference type="PROSITE" id="PS00449">
    <property type="entry name" value="ATPASE_A"/>
    <property type="match status" value="1"/>
</dbReference>
<feature type="transmembrane region" description="Helical" evidence="14">
    <location>
        <begin position="150"/>
        <end position="171"/>
    </location>
</feature>
<dbReference type="PRINTS" id="PR00123">
    <property type="entry name" value="ATPASEA"/>
</dbReference>
<evidence type="ECO:0000256" key="12">
    <source>
        <dbReference type="ARBA" id="ARBA00023310"/>
    </source>
</evidence>
<proteinExistence type="inferred from homology"/>
<name>A0A1L3MYB7_9HYME</name>
<dbReference type="Pfam" id="PF00119">
    <property type="entry name" value="ATP-synt_A"/>
    <property type="match status" value="1"/>
</dbReference>
<dbReference type="NCBIfam" id="TIGR01131">
    <property type="entry name" value="ATP_synt_6_or_A"/>
    <property type="match status" value="1"/>
</dbReference>
<keyword evidence="10" id="KW-0406">Ion transport</keyword>
<comment type="similarity">
    <text evidence="3">Belongs to the ATPase A chain family.</text>
</comment>
<evidence type="ECO:0000313" key="15">
    <source>
        <dbReference type="EMBL" id="APH07338.1"/>
    </source>
</evidence>
<evidence type="ECO:0000256" key="7">
    <source>
        <dbReference type="ARBA" id="ARBA00022692"/>
    </source>
</evidence>
<dbReference type="InterPro" id="IPR035908">
    <property type="entry name" value="F0_ATP_A_sf"/>
</dbReference>
<comment type="subunit">
    <text evidence="4">F-type ATPases have 2 components, CF(1) - the catalytic core - and CF(0) - the membrane proton channel. CF(1) has five subunits: alpha(3), beta(3), gamma(1), delta(1), epsilon(1). CF(0) has three main subunits: a, b and c.</text>
</comment>
<dbReference type="CDD" id="cd00310">
    <property type="entry name" value="ATP-synt_Fo_a_6"/>
    <property type="match status" value="1"/>
</dbReference>
<evidence type="ECO:0000256" key="5">
    <source>
        <dbReference type="ARBA" id="ARBA00022448"/>
    </source>
</evidence>
<dbReference type="InterPro" id="IPR023011">
    <property type="entry name" value="ATP_synth_F0_asu_AS"/>
</dbReference>
<evidence type="ECO:0000256" key="6">
    <source>
        <dbReference type="ARBA" id="ARBA00022547"/>
    </source>
</evidence>
<comment type="subcellular location">
    <subcellularLocation>
        <location evidence="2">Membrane</location>
        <topology evidence="2">Multi-pass membrane protein</topology>
    </subcellularLocation>
    <subcellularLocation>
        <location evidence="13">Mitochondrion inner membrane</location>
        <topology evidence="13">Multi-pass membrane protein</topology>
    </subcellularLocation>
</comment>
<evidence type="ECO:0000256" key="11">
    <source>
        <dbReference type="ARBA" id="ARBA00023136"/>
    </source>
</evidence>
<evidence type="ECO:0000256" key="8">
    <source>
        <dbReference type="ARBA" id="ARBA00022781"/>
    </source>
</evidence>
<evidence type="ECO:0000256" key="10">
    <source>
        <dbReference type="ARBA" id="ARBA00023065"/>
    </source>
</evidence>
<keyword evidence="11 14" id="KW-0472">Membrane</keyword>
<keyword evidence="5" id="KW-0813">Transport</keyword>